<dbReference type="InterPro" id="IPR003661">
    <property type="entry name" value="HisK_dim/P_dom"/>
</dbReference>
<dbReference type="FunFam" id="3.30.565.10:FF:000010">
    <property type="entry name" value="Sensor histidine kinase RcsC"/>
    <property type="match status" value="1"/>
</dbReference>
<dbReference type="PANTHER" id="PTHR43047:SF72">
    <property type="entry name" value="OSMOSENSING HISTIDINE PROTEIN KINASE SLN1"/>
    <property type="match status" value="1"/>
</dbReference>
<dbReference type="InterPro" id="IPR000014">
    <property type="entry name" value="PAS"/>
</dbReference>
<dbReference type="PANTHER" id="PTHR43047">
    <property type="entry name" value="TWO-COMPONENT HISTIDINE PROTEIN KINASE"/>
    <property type="match status" value="1"/>
</dbReference>
<evidence type="ECO:0000256" key="7">
    <source>
        <dbReference type="ARBA" id="ARBA00022777"/>
    </source>
</evidence>
<dbReference type="PROSITE" id="PS50112">
    <property type="entry name" value="PAS"/>
    <property type="match status" value="1"/>
</dbReference>
<evidence type="ECO:0000256" key="1">
    <source>
        <dbReference type="ARBA" id="ARBA00000085"/>
    </source>
</evidence>
<dbReference type="PROSITE" id="PS50109">
    <property type="entry name" value="HIS_KIN"/>
    <property type="match status" value="1"/>
</dbReference>
<keyword evidence="8" id="KW-0067">ATP-binding</keyword>
<sequence length="1410" mass="159941">MLKHSLSALLLLSALLPFSAQALTLNSSEQQWIKDHPQITLGSDYNWPPYDFKDSAGKHNGISADILDRIRQITGLKIKVRSGVWSTILEQAEQGTLDGLACAVKTPDRAEHLYFTAPYTSMPLGIFMQDKSTSTSIKTMDDLTTQTVTINRDSYMHEWLKQNYPHLKLYLVNSNAEALEAVSFGKANVYIGNMAVATYLIKKNYLTNIQAVAKINHFKTDTAIAIHKDKPILFGIIKKALKEISQKERNTILEKWFIKSKTTYIDLSNQEIAWIKAHPVIKVAGEPDWAPFDFVADNTYQGIANDYLNLIAQKTGLNFHIDIHSWEQNLTLLKKQQVDVLPAAYFSAERTSYAKFTTPYYKPLTYFFVRHDLKASSLNDLENTTIAMPKGYLHIDFLKQRFPNITILETDTLNEAINAVIQNKAQVLYENYAVLSYILSQSGINTIKPLAPAKQANQSLHFMIRDSAPELASIMNKALASITPQERKDIEERWLTIAPNKINITLTPAEQNWLNQHAQVSFTGYPDHLPYEGFKSNANQPIQHQGIVSDFIHSLESHLPLQFIPRAYKSWPDTLKAIHQTPVDIISAEIDTPELLAQYRPIIPYLTTPMVIVMKNQDTFVNTLRQLTTETIALVSNDATSEKLLKQYPNQHFKTWPNAKSVLEAVAFNKADAAILSLAKASYLIKQNHYTSLKIVGKTDVQKQFTLFVNKRYPELFSILQKSMPAITEEHGSGILSQWTKIKFASKFDYALFFQMFSFLLVVIGIIFFWNRRLTKEVKQRLQAEKRLKENETQLQGLIDSIPLMIMVTNHQGKILSANRQTLKNYQLNFQELSELNSTTFYSDPDDRQQILNALQAGEQIHQKIISMKDADGIPRKMMLSVLPIHFNQQPANLSIAIDLTERIQFEKELQQAKEQAESASQTKSQFLANMSHEIRTPMNAIIGFTELLNEQVTEPRLKRYIRTIQAAGKTLLTLINDILDLSKIEAGKMDLDKKAVNPHSLFDEIGQIFMINIQRKGLDFLVDIDKTLPEGLLLDGVRLRQILFNLLGNAVKFTEQGYVKLKVSACDVDEHHSKLDILIQVSDTGIGIPEDQQARIFNAFEQRENQDVQKFGGTGLGLAITQRLVNMMGGDIWVESTPGQGTTFNLLIHHVDISATNQSDQPNSDERPVPQLIEFHPTTILVVDDIDDNRALIKQNFVDTDVTVYEAQNGEEAINCFHSEKGISLILMDLRMPIMNGYQAAEIIKQKSPSTPIVALTASVMTETADAPKRQHFDDYLRKPVFKADLFNILKKYLPHEILTPTPEFSETQEVLSDKAKLNAPQFLEAIQEQLSPTQKTILKTNNIEEIQRFAQTCEALADQYDSKTLKTYATQLLEATESFDIKAMQQLLKYYETLEARLDKLLNDAISP</sequence>
<evidence type="ECO:0000256" key="14">
    <source>
        <dbReference type="SAM" id="Phobius"/>
    </source>
</evidence>
<dbReference type="Pfam" id="PF13426">
    <property type="entry name" value="PAS_9"/>
    <property type="match status" value="1"/>
</dbReference>
<dbReference type="SMART" id="SM00388">
    <property type="entry name" value="HisKA"/>
    <property type="match status" value="1"/>
</dbReference>
<evidence type="ECO:0000256" key="10">
    <source>
        <dbReference type="ARBA" id="ARBA00023136"/>
    </source>
</evidence>
<dbReference type="Pfam" id="PF00497">
    <property type="entry name" value="SBP_bac_3"/>
    <property type="match status" value="2"/>
</dbReference>
<evidence type="ECO:0000256" key="5">
    <source>
        <dbReference type="ARBA" id="ARBA00022679"/>
    </source>
</evidence>
<dbReference type="GO" id="GO:0005524">
    <property type="term" value="F:ATP binding"/>
    <property type="evidence" value="ECO:0007669"/>
    <property type="project" value="UniProtKB-KW"/>
</dbReference>
<feature type="domain" description="Response regulatory" evidence="17">
    <location>
        <begin position="1180"/>
        <end position="1295"/>
    </location>
</feature>
<keyword evidence="9" id="KW-0902">Two-component regulatory system</keyword>
<dbReference type="Pfam" id="PF00512">
    <property type="entry name" value="HisKA"/>
    <property type="match status" value="1"/>
</dbReference>
<dbReference type="InterPro" id="IPR036890">
    <property type="entry name" value="HATPase_C_sf"/>
</dbReference>
<dbReference type="EC" id="2.7.13.3" evidence="3"/>
<dbReference type="SMART" id="SM00091">
    <property type="entry name" value="PAS"/>
    <property type="match status" value="1"/>
</dbReference>
<dbReference type="InterPro" id="IPR005467">
    <property type="entry name" value="His_kinase_dom"/>
</dbReference>
<dbReference type="eggNOG" id="COG0834">
    <property type="taxonomic scope" value="Bacteria"/>
</dbReference>
<dbReference type="SUPFAM" id="SSF47384">
    <property type="entry name" value="Homodimeric domain of signal transducing histidine kinase"/>
    <property type="match status" value="1"/>
</dbReference>
<keyword evidence="14" id="KW-0812">Transmembrane</keyword>
<dbReference type="InterPro" id="IPR035965">
    <property type="entry name" value="PAS-like_dom_sf"/>
</dbReference>
<dbReference type="CDD" id="cd17546">
    <property type="entry name" value="REC_hyHK_CKI1_RcsC-like"/>
    <property type="match status" value="1"/>
</dbReference>
<keyword evidence="11" id="KW-0131">Cell cycle</keyword>
<dbReference type="Pfam" id="PF00072">
    <property type="entry name" value="Response_reg"/>
    <property type="match status" value="1"/>
</dbReference>
<feature type="modified residue" description="4-aspartylphosphate" evidence="12">
    <location>
        <position position="1230"/>
    </location>
</feature>
<evidence type="ECO:0000256" key="9">
    <source>
        <dbReference type="ARBA" id="ARBA00023012"/>
    </source>
</evidence>
<dbReference type="CDD" id="cd00082">
    <property type="entry name" value="HisKA"/>
    <property type="match status" value="1"/>
</dbReference>
<feature type="domain" description="PAS" evidence="18">
    <location>
        <begin position="791"/>
        <end position="856"/>
    </location>
</feature>
<dbReference type="KEGG" id="tcx:Tcr_2180"/>
<evidence type="ECO:0000256" key="12">
    <source>
        <dbReference type="PROSITE-ProRule" id="PRU00169"/>
    </source>
</evidence>
<dbReference type="CDD" id="cd01007">
    <property type="entry name" value="PBP2_BvgS_HisK_like"/>
    <property type="match status" value="3"/>
</dbReference>
<proteinExistence type="predicted"/>
<dbReference type="InterPro" id="IPR001638">
    <property type="entry name" value="Solute-binding_3/MltF_N"/>
</dbReference>
<keyword evidence="4 12" id="KW-0597">Phosphoprotein</keyword>
<dbReference type="InterPro" id="IPR003594">
    <property type="entry name" value="HATPase_dom"/>
</dbReference>
<evidence type="ECO:0000256" key="8">
    <source>
        <dbReference type="ARBA" id="ARBA00022840"/>
    </source>
</evidence>
<dbReference type="SMART" id="SM00062">
    <property type="entry name" value="PBPb"/>
    <property type="match status" value="3"/>
</dbReference>
<dbReference type="InterPro" id="IPR011006">
    <property type="entry name" value="CheY-like_superfamily"/>
</dbReference>
<name>Q31DK5_HYDCU</name>
<dbReference type="eggNOG" id="COG0784">
    <property type="taxonomic scope" value="Bacteria"/>
</dbReference>
<keyword evidence="6" id="KW-0547">Nucleotide-binding</keyword>
<dbReference type="FunFam" id="1.10.287.130:FF:000038">
    <property type="entry name" value="Sensory transduction histidine kinase"/>
    <property type="match status" value="1"/>
</dbReference>
<dbReference type="InterPro" id="IPR004358">
    <property type="entry name" value="Sig_transdc_His_kin-like_C"/>
</dbReference>
<dbReference type="GO" id="GO:0000155">
    <property type="term" value="F:phosphorelay sensor kinase activity"/>
    <property type="evidence" value="ECO:0007669"/>
    <property type="project" value="InterPro"/>
</dbReference>
<dbReference type="PRINTS" id="PR00344">
    <property type="entry name" value="BCTRLSENSOR"/>
</dbReference>
<evidence type="ECO:0000313" key="19">
    <source>
        <dbReference type="EMBL" id="ABB42768.1"/>
    </source>
</evidence>
<keyword evidence="10 14" id="KW-0472">Membrane</keyword>
<dbReference type="STRING" id="317025.Tcr_2180"/>
<evidence type="ECO:0000256" key="3">
    <source>
        <dbReference type="ARBA" id="ARBA00012438"/>
    </source>
</evidence>
<keyword evidence="14" id="KW-1133">Transmembrane helix</keyword>
<feature type="chain" id="PRO_5004220071" description="histidine kinase" evidence="15">
    <location>
        <begin position="23"/>
        <end position="1410"/>
    </location>
</feature>
<dbReference type="CDD" id="cd16922">
    <property type="entry name" value="HATPase_EvgS-ArcB-TorS-like"/>
    <property type="match status" value="1"/>
</dbReference>
<dbReference type="GO" id="GO:0005886">
    <property type="term" value="C:plasma membrane"/>
    <property type="evidence" value="ECO:0007669"/>
    <property type="project" value="TreeGrafter"/>
</dbReference>
<evidence type="ECO:0000259" key="18">
    <source>
        <dbReference type="PROSITE" id="PS50112"/>
    </source>
</evidence>
<dbReference type="SMART" id="SM00387">
    <property type="entry name" value="HATPase_c"/>
    <property type="match status" value="1"/>
</dbReference>
<dbReference type="Gene3D" id="3.40.50.2300">
    <property type="match status" value="1"/>
</dbReference>
<keyword evidence="13" id="KW-0175">Coiled coil</keyword>
<dbReference type="Gene3D" id="3.30.450.20">
    <property type="entry name" value="PAS domain"/>
    <property type="match status" value="1"/>
</dbReference>
<dbReference type="Pfam" id="PF02518">
    <property type="entry name" value="HATPase_c"/>
    <property type="match status" value="1"/>
</dbReference>
<dbReference type="Gene3D" id="1.10.287.130">
    <property type="match status" value="1"/>
</dbReference>
<keyword evidence="5 19" id="KW-0808">Transferase</keyword>
<dbReference type="InterPro" id="IPR036097">
    <property type="entry name" value="HisK_dim/P_sf"/>
</dbReference>
<evidence type="ECO:0000256" key="11">
    <source>
        <dbReference type="ARBA" id="ARBA00023306"/>
    </source>
</evidence>
<dbReference type="SUPFAM" id="SSF55785">
    <property type="entry name" value="PYP-like sensor domain (PAS domain)"/>
    <property type="match status" value="1"/>
</dbReference>
<evidence type="ECO:0000256" key="13">
    <source>
        <dbReference type="SAM" id="Coils"/>
    </source>
</evidence>
<dbReference type="SUPFAM" id="SSF53850">
    <property type="entry name" value="Periplasmic binding protein-like II"/>
    <property type="match status" value="3"/>
</dbReference>
<dbReference type="Gene3D" id="3.30.565.10">
    <property type="entry name" value="Histidine kinase-like ATPase, C-terminal domain"/>
    <property type="match status" value="1"/>
</dbReference>
<keyword evidence="7 19" id="KW-0418">Kinase</keyword>
<dbReference type="SMART" id="SM00448">
    <property type="entry name" value="REC"/>
    <property type="match status" value="1"/>
</dbReference>
<dbReference type="eggNOG" id="COG2205">
    <property type="taxonomic scope" value="Bacteria"/>
</dbReference>
<feature type="signal peptide" evidence="15">
    <location>
        <begin position="1"/>
        <end position="22"/>
    </location>
</feature>
<accession>Q31DK5</accession>
<dbReference type="Gene3D" id="3.40.190.10">
    <property type="entry name" value="Periplasmic binding protein-like II"/>
    <property type="match status" value="6"/>
</dbReference>
<evidence type="ECO:0000256" key="2">
    <source>
        <dbReference type="ARBA" id="ARBA00004370"/>
    </source>
</evidence>
<dbReference type="EMBL" id="CP000109">
    <property type="protein sequence ID" value="ABB42768.1"/>
    <property type="molecule type" value="Genomic_DNA"/>
</dbReference>
<comment type="subcellular location">
    <subcellularLocation>
        <location evidence="2">Membrane</location>
    </subcellularLocation>
</comment>
<dbReference type="SUPFAM" id="SSF52172">
    <property type="entry name" value="CheY-like"/>
    <property type="match status" value="1"/>
</dbReference>
<reference evidence="19" key="1">
    <citation type="submission" date="2006-07" db="EMBL/GenBank/DDBJ databases">
        <title>Complete sequence of Thiomicrospira crunogena XCL-2.</title>
        <authorList>
            <consortium name="US DOE Joint Genome Institute"/>
            <person name="Copeland A."/>
            <person name="Lucas S."/>
            <person name="Lapidus A."/>
            <person name="Barry K."/>
            <person name="Detter J.C."/>
            <person name="Glavina del Rio T."/>
            <person name="Hammon N."/>
            <person name="Israni S."/>
            <person name="Dalin E."/>
            <person name="Tice H."/>
            <person name="Pitluck S."/>
            <person name="Chain P."/>
            <person name="Malfatti S."/>
            <person name="Shin M."/>
            <person name="Vergez L."/>
            <person name="Schmutz J."/>
            <person name="Larimer F."/>
            <person name="Land M."/>
            <person name="Hauser L."/>
            <person name="Kyrpides N."/>
            <person name="Lykidis A."/>
            <person name="Scott K.M."/>
            <person name="Sievert S."/>
            <person name="Kerfeld C."/>
            <person name="Freyermuth S."/>
            <person name="Dobrinski K."/>
            <person name="Boller A."/>
            <person name="Fitzpatrick K."/>
            <person name="Thoma P."/>
            <person name="Moore J."/>
            <person name="Richardson P."/>
        </authorList>
    </citation>
    <scope>NUCLEOTIDE SEQUENCE</scope>
    <source>
        <strain evidence="19">XCL-2</strain>
    </source>
</reference>
<evidence type="ECO:0000256" key="15">
    <source>
        <dbReference type="SAM" id="SignalP"/>
    </source>
</evidence>
<comment type="catalytic activity">
    <reaction evidence="1">
        <text>ATP + protein L-histidine = ADP + protein N-phospho-L-histidine.</text>
        <dbReference type="EC" id="2.7.13.3"/>
    </reaction>
</comment>
<dbReference type="HOGENOM" id="CLU_253715_0_0_6"/>
<feature type="transmembrane region" description="Helical" evidence="14">
    <location>
        <begin position="750"/>
        <end position="771"/>
    </location>
</feature>
<dbReference type="PROSITE" id="PS50110">
    <property type="entry name" value="RESPONSE_REGULATORY"/>
    <property type="match status" value="1"/>
</dbReference>
<evidence type="ECO:0000256" key="6">
    <source>
        <dbReference type="ARBA" id="ARBA00022741"/>
    </source>
</evidence>
<gene>
    <name evidence="19" type="ordered locus">Tcr_2180</name>
</gene>
<dbReference type="CDD" id="cd00130">
    <property type="entry name" value="PAS"/>
    <property type="match status" value="1"/>
</dbReference>
<dbReference type="NCBIfam" id="TIGR00229">
    <property type="entry name" value="sensory_box"/>
    <property type="match status" value="1"/>
</dbReference>
<feature type="coiled-coil region" evidence="13">
    <location>
        <begin position="903"/>
        <end position="930"/>
    </location>
</feature>
<dbReference type="GO" id="GO:0009927">
    <property type="term" value="F:histidine phosphotransfer kinase activity"/>
    <property type="evidence" value="ECO:0007669"/>
    <property type="project" value="TreeGrafter"/>
</dbReference>
<protein>
    <recommendedName>
        <fullName evidence="3">histidine kinase</fullName>
        <ecNumber evidence="3">2.7.13.3</ecNumber>
    </recommendedName>
</protein>
<evidence type="ECO:0000259" key="17">
    <source>
        <dbReference type="PROSITE" id="PS50110"/>
    </source>
</evidence>
<evidence type="ECO:0000259" key="16">
    <source>
        <dbReference type="PROSITE" id="PS50109"/>
    </source>
</evidence>
<evidence type="ECO:0000256" key="4">
    <source>
        <dbReference type="ARBA" id="ARBA00022553"/>
    </source>
</evidence>
<dbReference type="InterPro" id="IPR001789">
    <property type="entry name" value="Sig_transdc_resp-reg_receiver"/>
</dbReference>
<keyword evidence="15" id="KW-0732">Signal</keyword>
<organism evidence="19">
    <name type="scientific">Hydrogenovibrio crunogenus (strain DSM 25203 / XCL-2)</name>
    <name type="common">Thiomicrospira crunogena</name>
    <dbReference type="NCBI Taxonomy" id="317025"/>
    <lineage>
        <taxon>Bacteria</taxon>
        <taxon>Pseudomonadati</taxon>
        <taxon>Pseudomonadota</taxon>
        <taxon>Gammaproteobacteria</taxon>
        <taxon>Thiotrichales</taxon>
        <taxon>Piscirickettsiaceae</taxon>
        <taxon>Hydrogenovibrio</taxon>
    </lineage>
</organism>
<feature type="domain" description="Histidine kinase" evidence="16">
    <location>
        <begin position="930"/>
        <end position="1153"/>
    </location>
</feature>
<dbReference type="SUPFAM" id="SSF55874">
    <property type="entry name" value="ATPase domain of HSP90 chaperone/DNA topoisomerase II/histidine kinase"/>
    <property type="match status" value="1"/>
</dbReference>